<sequence length="501" mass="55252">MEYVISKLSGLGALAAICICRSKVRRSARYLDTLQALEPGRGIIASLTIQASDLKKERTDLHQRYTDLCHAISSPLMPPTANNKAVPKASVAAAIARRNQEFQDLDLLEREIRSLPGFGKFPHTQSTIDFTDLARRGPIVCFSTTGDITIAFLVTTRGVEVISLDDISYEDLRGHVEFLVRGKSPSKVRKSKKAENNELVRKALKWLWTCAVEPVLRHLNLINNVPPKMLPRIWWVTSGLLGLLPLHAAGSGWGTSRNNTMSHVVSSYTPTFKALAYVRQKQLRPLGDPGTKFLVVRAPERKGCKPLDPNQTELKGVLKKFGPDMVKESLPSSPSPEEVLESLKTANIAHFICHGISEAHNPSRGGLQLHDGEDGRLTIHDLASCSLDQVQIAYLSACSTAQNKANNLVDELIHVAGAFNLVGFTHVIGTLWEASDEIAAMVAPTFYKMLNGKIQEGLSDNDAVAYALHEVVISLWKKNGKIEKKKRDRVDDWVPFIHIGA</sequence>
<dbReference type="InterPro" id="IPR024983">
    <property type="entry name" value="CHAT_dom"/>
</dbReference>
<proteinExistence type="predicted"/>
<dbReference type="EMBL" id="JAAMPI010000639">
    <property type="protein sequence ID" value="KAF4629704.1"/>
    <property type="molecule type" value="Genomic_DNA"/>
</dbReference>
<comment type="caution">
    <text evidence="2">The sequence shown here is derived from an EMBL/GenBank/DDBJ whole genome shotgun (WGS) entry which is preliminary data.</text>
</comment>
<protein>
    <recommendedName>
        <fullName evidence="1">CHAT domain-containing protein</fullName>
    </recommendedName>
</protein>
<feature type="domain" description="CHAT" evidence="1">
    <location>
        <begin position="202"/>
        <end position="501"/>
    </location>
</feature>
<evidence type="ECO:0000313" key="3">
    <source>
        <dbReference type="Proteomes" id="UP000566819"/>
    </source>
</evidence>
<dbReference type="AlphaFoldDB" id="A0A8H4RGJ6"/>
<evidence type="ECO:0000259" key="1">
    <source>
        <dbReference type="Pfam" id="PF12770"/>
    </source>
</evidence>
<keyword evidence="3" id="KW-1185">Reference proteome</keyword>
<dbReference type="Proteomes" id="UP000566819">
    <property type="component" value="Unassembled WGS sequence"/>
</dbReference>
<accession>A0A8H4RGJ6</accession>
<organism evidence="2 3">
    <name type="scientific">Cudoniella acicularis</name>
    <dbReference type="NCBI Taxonomy" id="354080"/>
    <lineage>
        <taxon>Eukaryota</taxon>
        <taxon>Fungi</taxon>
        <taxon>Dikarya</taxon>
        <taxon>Ascomycota</taxon>
        <taxon>Pezizomycotina</taxon>
        <taxon>Leotiomycetes</taxon>
        <taxon>Helotiales</taxon>
        <taxon>Tricladiaceae</taxon>
        <taxon>Cudoniella</taxon>
    </lineage>
</organism>
<dbReference type="OrthoDB" id="9991317at2759"/>
<reference evidence="2 3" key="1">
    <citation type="submission" date="2020-03" db="EMBL/GenBank/DDBJ databases">
        <title>Draft Genome Sequence of Cudoniella acicularis.</title>
        <authorList>
            <person name="Buettner E."/>
            <person name="Kellner H."/>
        </authorList>
    </citation>
    <scope>NUCLEOTIDE SEQUENCE [LARGE SCALE GENOMIC DNA]</scope>
    <source>
        <strain evidence="2 3">DSM 108380</strain>
    </source>
</reference>
<dbReference type="Pfam" id="PF12770">
    <property type="entry name" value="CHAT"/>
    <property type="match status" value="1"/>
</dbReference>
<name>A0A8H4RGJ6_9HELO</name>
<evidence type="ECO:0000313" key="2">
    <source>
        <dbReference type="EMBL" id="KAF4629704.1"/>
    </source>
</evidence>
<gene>
    <name evidence="2" type="ORF">G7Y89_g8444</name>
</gene>